<keyword evidence="3" id="KW-1185">Reference proteome</keyword>
<feature type="transmembrane region" description="Helical" evidence="1">
    <location>
        <begin position="110"/>
        <end position="132"/>
    </location>
</feature>
<dbReference type="EMBL" id="CP002446">
    <property type="protein sequence ID" value="ADV28665.1"/>
    <property type="molecule type" value="Genomic_DNA"/>
</dbReference>
<keyword evidence="1" id="KW-1133">Transmembrane helix</keyword>
<accession>E6WWW6</accession>
<feature type="transmembrane region" description="Helical" evidence="1">
    <location>
        <begin position="192"/>
        <end position="217"/>
    </location>
</feature>
<dbReference type="PANTHER" id="PTHR35337">
    <property type="entry name" value="SLR1478 PROTEIN"/>
    <property type="match status" value="1"/>
</dbReference>
<feature type="transmembrane region" description="Helical" evidence="1">
    <location>
        <begin position="276"/>
        <end position="297"/>
    </location>
</feature>
<proteinExistence type="predicted"/>
<dbReference type="Pfam" id="PF01944">
    <property type="entry name" value="SpoIIM"/>
    <property type="match status" value="1"/>
</dbReference>
<organism evidence="2 3">
    <name type="scientific">Pseudoxanthomonas suwonensis (strain 11-1)</name>
    <dbReference type="NCBI Taxonomy" id="743721"/>
    <lineage>
        <taxon>Bacteria</taxon>
        <taxon>Pseudomonadati</taxon>
        <taxon>Pseudomonadota</taxon>
        <taxon>Gammaproteobacteria</taxon>
        <taxon>Lysobacterales</taxon>
        <taxon>Lysobacteraceae</taxon>
        <taxon>Pseudoxanthomonas</taxon>
    </lineage>
</organism>
<dbReference type="KEGG" id="psu:Psesu_2840"/>
<evidence type="ECO:0000313" key="2">
    <source>
        <dbReference type="EMBL" id="ADV28665.1"/>
    </source>
</evidence>
<dbReference type="PANTHER" id="PTHR35337:SF1">
    <property type="entry name" value="SLR1478 PROTEIN"/>
    <property type="match status" value="1"/>
</dbReference>
<sequence length="333" mass="36603">MRQEQFVARHQAEWEAFEQWLRHRGGGRGKAGPGQPQVVADEEIPARYRRLCQQLALARSRDYSSPLLEHLQQLMQDGHAVLYRAPPPRWRPALEFVAAGFPRLVRSQAALMWTSLALFALPLLAMYLLMLWRPELVNHVLDPAQVAQFERMYDSSDPDRALGRESGDDWRMFGHYIMNNVSIGLRTFAGGLLAGVGTIFVLVFNGISIGTVAGYLQAVGHGGPLFRFICTHGALELSAIVIAGGAGLRLGLALVAPGNRRRRDALVHAGRIGARLSLGVALMLLGAAFIEAFWSSIAWLPDLLRFSVAGLLWAAVLAWLWRGGRGGEDPDAA</sequence>
<dbReference type="Proteomes" id="UP000008632">
    <property type="component" value="Chromosome"/>
</dbReference>
<dbReference type="eggNOG" id="COG1300">
    <property type="taxonomic scope" value="Bacteria"/>
</dbReference>
<dbReference type="RefSeq" id="WP_013536490.1">
    <property type="nucleotide sequence ID" value="NC_014924.1"/>
</dbReference>
<keyword evidence="1" id="KW-0472">Membrane</keyword>
<dbReference type="InterPro" id="IPR002798">
    <property type="entry name" value="SpoIIM-like"/>
</dbReference>
<dbReference type="HOGENOM" id="CLU_069787_1_0_6"/>
<keyword evidence="1" id="KW-0812">Transmembrane</keyword>
<feature type="transmembrane region" description="Helical" evidence="1">
    <location>
        <begin position="303"/>
        <end position="321"/>
    </location>
</feature>
<evidence type="ECO:0000313" key="3">
    <source>
        <dbReference type="Proteomes" id="UP000008632"/>
    </source>
</evidence>
<feature type="transmembrane region" description="Helical" evidence="1">
    <location>
        <begin position="237"/>
        <end position="256"/>
    </location>
</feature>
<evidence type="ECO:0000256" key="1">
    <source>
        <dbReference type="SAM" id="Phobius"/>
    </source>
</evidence>
<reference evidence="2 3" key="1">
    <citation type="submission" date="2011-01" db="EMBL/GenBank/DDBJ databases">
        <title>Complete sequence of Pseudoxanthomonas suwonensis 11-1.</title>
        <authorList>
            <consortium name="US DOE Joint Genome Institute"/>
            <person name="Lucas S."/>
            <person name="Copeland A."/>
            <person name="Lapidus A."/>
            <person name="Cheng J.-F."/>
            <person name="Goodwin L."/>
            <person name="Pitluck S."/>
            <person name="Teshima H."/>
            <person name="Detter J.C."/>
            <person name="Han C."/>
            <person name="Tapia R."/>
            <person name="Land M."/>
            <person name="Hauser L."/>
            <person name="Kyrpides N."/>
            <person name="Ivanova N."/>
            <person name="Ovchinnikova G."/>
            <person name="Siebers A.K."/>
            <person name="Allgaier M."/>
            <person name="Thelen M.P."/>
            <person name="Hugenholtz P."/>
            <person name="Gladden J."/>
            <person name="Woyke T."/>
        </authorList>
    </citation>
    <scope>NUCLEOTIDE SEQUENCE [LARGE SCALE GENOMIC DNA]</scope>
    <source>
        <strain evidence="3">11-1</strain>
    </source>
</reference>
<evidence type="ECO:0008006" key="4">
    <source>
        <dbReference type="Google" id="ProtNLM"/>
    </source>
</evidence>
<dbReference type="AlphaFoldDB" id="E6WWW6"/>
<dbReference type="STRING" id="743721.Psesu_2840"/>
<gene>
    <name evidence="2" type="ordered locus">Psesu_2840</name>
</gene>
<dbReference type="OrthoDB" id="9792847at2"/>
<name>E6WWW6_PSEUU</name>
<protein>
    <recommendedName>
        <fullName evidence="4">Stage II sporulation protein M</fullName>
    </recommendedName>
</protein>